<comment type="caution">
    <text evidence="1">The sequence shown here is derived from an EMBL/GenBank/DDBJ whole genome shotgun (WGS) entry which is preliminary data.</text>
</comment>
<proteinExistence type="predicted"/>
<name>A0ACC2JD23_9PEZI</name>
<dbReference type="Proteomes" id="UP001153332">
    <property type="component" value="Unassembled WGS sequence"/>
</dbReference>
<protein>
    <submittedName>
        <fullName evidence="1">Uncharacterized protein</fullName>
    </submittedName>
</protein>
<sequence length="872" mass="97625">MSAPGITDSGVLAKKHANDSIDAGVFGGLNTVQALSSAQAATNASQENGGKIVLREGDADMLICDPAKGPVPGSYSYELIADAVKKGSLDAKESYLCSSLATDADLPSRLSSKPKLTRNKFTQNDDQILTRFVTEKERLCEPISGNDIYKKFAEDHPHHTWQSWRDRWVKKLKNISRPLVSDIEQPPKPKDAPVDSLQKITPGRSPKSRAKARFTAKEDDILLETIHDAIVNREPWNGYQPYKQLATEFPQRTYGSWRERALNHVAKQNRDLIAQWELEVDFDPNDEKDAPTNNVEDPHTGTNGDKASANSASPKRGSENAVTEAINEVHEEDEALPTISESDNHQGSEDTILPPNRGNEPVELSPNSPVRARRNAFNYSSPSLAPHTPEAPDREVPITTEQQFYRDYNTFLESVGIIDRHVPSVGGRAIALWDLWQSIRSKKVEAAELDWQQIAEDLGFDWVSMVSIPDDLRQCYEDHLAPFADAMMNFNDSSDEEDSAAETEGLLPSSPPVLTSLQQPPVTTNTLYKYPFLQPSPKRRRIDRGHEVPSTPEYVNGTPHSRPLDDPNKTPISSPLGNYEVAKRIPRTRARLNSDNRTDDAVRDGDASRSIHPRGRKRRLEPETQDFAFGPDTQTYTHDEVPDHSNSDSQREMTPSQQLLLESDSVSPMMRHEPTTPTPRRISRAPLQQNDPDKNGRQTHSRSTIDARSPPAKKTQRQRRTLPSSWASESPITTDSTVPQQVQSSYTTVPDTEPRRRPTPPKETPEDIIDHFVSLGYARAIVLRSLKATSWIIGNAGQVMEMLKQGEPLPPRTTGVWTERDDESLALVFSKDPPSDAKGEKKVAREMKRLQAKHGEEQIALRRKYLFDELPE</sequence>
<dbReference type="EMBL" id="JAPUUL010002373">
    <property type="protein sequence ID" value="KAJ8125422.1"/>
    <property type="molecule type" value="Genomic_DNA"/>
</dbReference>
<accession>A0ACC2JD23</accession>
<evidence type="ECO:0000313" key="2">
    <source>
        <dbReference type="Proteomes" id="UP001153332"/>
    </source>
</evidence>
<reference evidence="1" key="1">
    <citation type="submission" date="2022-12" db="EMBL/GenBank/DDBJ databases">
        <title>Genome Sequence of Lasiodiplodia mahajangana.</title>
        <authorList>
            <person name="Buettner E."/>
        </authorList>
    </citation>
    <scope>NUCLEOTIDE SEQUENCE</scope>
    <source>
        <strain evidence="1">VT137</strain>
    </source>
</reference>
<gene>
    <name evidence="1" type="ORF">O1611_g8217</name>
</gene>
<keyword evidence="2" id="KW-1185">Reference proteome</keyword>
<organism evidence="1 2">
    <name type="scientific">Lasiodiplodia mahajangana</name>
    <dbReference type="NCBI Taxonomy" id="1108764"/>
    <lineage>
        <taxon>Eukaryota</taxon>
        <taxon>Fungi</taxon>
        <taxon>Dikarya</taxon>
        <taxon>Ascomycota</taxon>
        <taxon>Pezizomycotina</taxon>
        <taxon>Dothideomycetes</taxon>
        <taxon>Dothideomycetes incertae sedis</taxon>
        <taxon>Botryosphaeriales</taxon>
        <taxon>Botryosphaeriaceae</taxon>
        <taxon>Lasiodiplodia</taxon>
    </lineage>
</organism>
<evidence type="ECO:0000313" key="1">
    <source>
        <dbReference type="EMBL" id="KAJ8125422.1"/>
    </source>
</evidence>